<keyword evidence="1" id="KW-0812">Transmembrane</keyword>
<evidence type="ECO:0000256" key="1">
    <source>
        <dbReference type="SAM" id="Phobius"/>
    </source>
</evidence>
<evidence type="ECO:0000313" key="3">
    <source>
        <dbReference type="Proteomes" id="UP000015106"/>
    </source>
</evidence>
<reference evidence="2" key="2">
    <citation type="submission" date="2022-06" db="UniProtKB">
        <authorList>
            <consortium name="EnsemblPlants"/>
        </authorList>
    </citation>
    <scope>IDENTIFICATION</scope>
</reference>
<dbReference type="AlphaFoldDB" id="A0A8R7VEW3"/>
<dbReference type="Proteomes" id="UP000015106">
    <property type="component" value="Unassembled WGS sequence"/>
</dbReference>
<keyword evidence="3" id="KW-1185">Reference proteome</keyword>
<proteinExistence type="predicted"/>
<evidence type="ECO:0000313" key="2">
    <source>
        <dbReference type="EnsemblPlants" id="TuG1812S0002583000.01.T01"/>
    </source>
</evidence>
<keyword evidence="1" id="KW-1133">Transmembrane helix</keyword>
<keyword evidence="1" id="KW-0472">Membrane</keyword>
<feature type="transmembrane region" description="Helical" evidence="1">
    <location>
        <begin position="62"/>
        <end position="80"/>
    </location>
</feature>
<protein>
    <submittedName>
        <fullName evidence="2">Uncharacterized protein</fullName>
    </submittedName>
</protein>
<dbReference type="Gramene" id="TuG1812S0002583000.01.T01">
    <property type="protein sequence ID" value="TuG1812S0002583000.01.T01"/>
    <property type="gene ID" value="TuG1812S0002583000.01"/>
</dbReference>
<organism evidence="2 3">
    <name type="scientific">Triticum urartu</name>
    <name type="common">Red wild einkorn</name>
    <name type="synonym">Crithodium urartu</name>
    <dbReference type="NCBI Taxonomy" id="4572"/>
    <lineage>
        <taxon>Eukaryota</taxon>
        <taxon>Viridiplantae</taxon>
        <taxon>Streptophyta</taxon>
        <taxon>Embryophyta</taxon>
        <taxon>Tracheophyta</taxon>
        <taxon>Spermatophyta</taxon>
        <taxon>Magnoliopsida</taxon>
        <taxon>Liliopsida</taxon>
        <taxon>Poales</taxon>
        <taxon>Poaceae</taxon>
        <taxon>BOP clade</taxon>
        <taxon>Pooideae</taxon>
        <taxon>Triticodae</taxon>
        <taxon>Triticeae</taxon>
        <taxon>Triticinae</taxon>
        <taxon>Triticum</taxon>
    </lineage>
</organism>
<dbReference type="EnsemblPlants" id="TuG1812S0002583000.01.T01">
    <property type="protein sequence ID" value="TuG1812S0002583000.01.T01"/>
    <property type="gene ID" value="TuG1812S0002583000.01"/>
</dbReference>
<sequence>MQWRILLMRLRLNNWYLELRKMGLILGLNCHHVLGLSGLQEVKLSMWSRLCRNLSNILRCHLRLRLCVLLVLALLILPSVGVAARVMLLVILLILELLLVLLGHLSLWCNCLTLSSSSMLPCKKGHSHRACSSCHCRSCYSSGCSCSWLCCRSCCRCH</sequence>
<reference evidence="3" key="1">
    <citation type="journal article" date="2013" name="Nature">
        <title>Draft genome of the wheat A-genome progenitor Triticum urartu.</title>
        <authorList>
            <person name="Ling H.Q."/>
            <person name="Zhao S."/>
            <person name="Liu D."/>
            <person name="Wang J."/>
            <person name="Sun H."/>
            <person name="Zhang C."/>
            <person name="Fan H."/>
            <person name="Li D."/>
            <person name="Dong L."/>
            <person name="Tao Y."/>
            <person name="Gao C."/>
            <person name="Wu H."/>
            <person name="Li Y."/>
            <person name="Cui Y."/>
            <person name="Guo X."/>
            <person name="Zheng S."/>
            <person name="Wang B."/>
            <person name="Yu K."/>
            <person name="Liang Q."/>
            <person name="Yang W."/>
            <person name="Lou X."/>
            <person name="Chen J."/>
            <person name="Feng M."/>
            <person name="Jian J."/>
            <person name="Zhang X."/>
            <person name="Luo G."/>
            <person name="Jiang Y."/>
            <person name="Liu J."/>
            <person name="Wang Z."/>
            <person name="Sha Y."/>
            <person name="Zhang B."/>
            <person name="Wu H."/>
            <person name="Tang D."/>
            <person name="Shen Q."/>
            <person name="Xue P."/>
            <person name="Zou S."/>
            <person name="Wang X."/>
            <person name="Liu X."/>
            <person name="Wang F."/>
            <person name="Yang Y."/>
            <person name="An X."/>
            <person name="Dong Z."/>
            <person name="Zhang K."/>
            <person name="Zhang X."/>
            <person name="Luo M.C."/>
            <person name="Dvorak J."/>
            <person name="Tong Y."/>
            <person name="Wang J."/>
            <person name="Yang H."/>
            <person name="Li Z."/>
            <person name="Wang D."/>
            <person name="Zhang A."/>
            <person name="Wang J."/>
        </authorList>
    </citation>
    <scope>NUCLEOTIDE SEQUENCE</scope>
    <source>
        <strain evidence="3">cv. G1812</strain>
    </source>
</reference>
<feature type="transmembrane region" description="Helical" evidence="1">
    <location>
        <begin position="86"/>
        <end position="109"/>
    </location>
</feature>
<name>A0A8R7VEW3_TRIUA</name>
<accession>A0A8R7VEW3</accession>